<proteinExistence type="predicted"/>
<evidence type="ECO:0000313" key="2">
    <source>
        <dbReference type="EMBL" id="RLP72500.1"/>
    </source>
</evidence>
<name>A0A3L6ZXL6_9MICO</name>
<keyword evidence="3" id="KW-1185">Reference proteome</keyword>
<dbReference type="InterPro" id="IPR008136">
    <property type="entry name" value="CinA_C"/>
</dbReference>
<dbReference type="AlphaFoldDB" id="A0A3L6ZXL6"/>
<dbReference type="Gene3D" id="3.90.950.20">
    <property type="entry name" value="CinA-like"/>
    <property type="match status" value="1"/>
</dbReference>
<dbReference type="NCBIfam" id="TIGR00199">
    <property type="entry name" value="PncC_domain"/>
    <property type="match status" value="1"/>
</dbReference>
<comment type="caution">
    <text evidence="2">The sequence shown here is derived from an EMBL/GenBank/DDBJ whole genome shotgun (WGS) entry which is preliminary data.</text>
</comment>
<organism evidence="2 3">
    <name type="scientific">Mycetocola manganoxydans</name>
    <dbReference type="NCBI Taxonomy" id="699879"/>
    <lineage>
        <taxon>Bacteria</taxon>
        <taxon>Bacillati</taxon>
        <taxon>Actinomycetota</taxon>
        <taxon>Actinomycetes</taxon>
        <taxon>Micrococcales</taxon>
        <taxon>Microbacteriaceae</taxon>
        <taxon>Mycetocola</taxon>
    </lineage>
</organism>
<feature type="domain" description="CinA C-terminal" evidence="1">
    <location>
        <begin position="13"/>
        <end position="158"/>
    </location>
</feature>
<dbReference type="InterPro" id="IPR036653">
    <property type="entry name" value="CinA-like_C"/>
</dbReference>
<dbReference type="Proteomes" id="UP000270299">
    <property type="component" value="Unassembled WGS sequence"/>
</dbReference>
<dbReference type="EMBL" id="RCUV01000005">
    <property type="protein sequence ID" value="RLP72500.1"/>
    <property type="molecule type" value="Genomic_DNA"/>
</dbReference>
<dbReference type="RefSeq" id="WP_121672220.1">
    <property type="nucleotide sequence ID" value="NZ_BMXM01000001.1"/>
</dbReference>
<sequence length="171" mass="17492">MTSSDPSIAQAIALAEEIAGAVEGTHLKIAVAESLTSGQIAARLGAAPNSSAWFAGGVVAYMSETKHRVLDVAPGPVVSARAAEEMATGVARLFGANLALSVTGVGGPDEQDGQEVGTVFIGLRSPRGELHVVERQLGGSPEEIVESTVVAALRLLTSRVQALVQHYAGTH</sequence>
<gene>
    <name evidence="2" type="ORF">D9V29_04990</name>
</gene>
<accession>A0A3L6ZXL6</accession>
<evidence type="ECO:0000313" key="3">
    <source>
        <dbReference type="Proteomes" id="UP000270299"/>
    </source>
</evidence>
<dbReference type="OrthoDB" id="1253990at2"/>
<dbReference type="SUPFAM" id="SSF142433">
    <property type="entry name" value="CinA-like"/>
    <property type="match status" value="1"/>
</dbReference>
<protein>
    <submittedName>
        <fullName evidence="2">CinA family protein</fullName>
    </submittedName>
</protein>
<evidence type="ECO:0000259" key="1">
    <source>
        <dbReference type="Pfam" id="PF02464"/>
    </source>
</evidence>
<reference evidence="2 3" key="1">
    <citation type="submission" date="2018-10" db="EMBL/GenBank/DDBJ databases">
        <authorList>
            <person name="Li J."/>
        </authorList>
    </citation>
    <scope>NUCLEOTIDE SEQUENCE [LARGE SCALE GENOMIC DNA]</scope>
    <source>
        <strain evidence="2 3">CCTCC AB209002</strain>
    </source>
</reference>
<dbReference type="Pfam" id="PF02464">
    <property type="entry name" value="CinA"/>
    <property type="match status" value="1"/>
</dbReference>